<dbReference type="InterPro" id="IPR013094">
    <property type="entry name" value="AB_hydrolase_3"/>
</dbReference>
<dbReference type="InterPro" id="IPR029058">
    <property type="entry name" value="AB_hydrolase_fold"/>
</dbReference>
<accession>A0A1G8CTS0</accession>
<evidence type="ECO:0000313" key="4">
    <source>
        <dbReference type="Proteomes" id="UP000198854"/>
    </source>
</evidence>
<organism evidence="3 4">
    <name type="scientific">Vibrio xiamenensis</name>
    <dbReference type="NCBI Taxonomy" id="861298"/>
    <lineage>
        <taxon>Bacteria</taxon>
        <taxon>Pseudomonadati</taxon>
        <taxon>Pseudomonadota</taxon>
        <taxon>Gammaproteobacteria</taxon>
        <taxon>Vibrionales</taxon>
        <taxon>Vibrionaceae</taxon>
        <taxon>Vibrio</taxon>
    </lineage>
</organism>
<dbReference type="InterPro" id="IPR050300">
    <property type="entry name" value="GDXG_lipolytic_enzyme"/>
</dbReference>
<evidence type="ECO:0000313" key="3">
    <source>
        <dbReference type="EMBL" id="SDH48876.1"/>
    </source>
</evidence>
<reference evidence="3 4" key="1">
    <citation type="submission" date="2016-10" db="EMBL/GenBank/DDBJ databases">
        <authorList>
            <person name="de Groot N.N."/>
        </authorList>
    </citation>
    <scope>NUCLEOTIDE SEQUENCE [LARGE SCALE GENOMIC DNA]</scope>
    <source>
        <strain evidence="3 4">CGMCC 1.10228</strain>
    </source>
</reference>
<dbReference type="Gene3D" id="3.40.50.1820">
    <property type="entry name" value="alpha/beta hydrolase"/>
    <property type="match status" value="1"/>
</dbReference>
<name>A0A1G8CTS0_9VIBR</name>
<dbReference type="GO" id="GO:0016787">
    <property type="term" value="F:hydrolase activity"/>
    <property type="evidence" value="ECO:0007669"/>
    <property type="project" value="UniProtKB-KW"/>
</dbReference>
<evidence type="ECO:0000256" key="1">
    <source>
        <dbReference type="ARBA" id="ARBA00022801"/>
    </source>
</evidence>
<dbReference type="Proteomes" id="UP000198854">
    <property type="component" value="Unassembled WGS sequence"/>
</dbReference>
<sequence>MQPLEQGIRSLVEQFIESGRPCPSLLDIEQRRQGYVASCVLAGEGPEMAEVLVDDLDGILVKVFKPTLQAPLPITVYFHGGCFISGGFDTHDQQLKQIAKLSGSIVICIQYRLAPEHVYPAAHDDVYKAVTLIKQLGGKYGADTNRITFVGDSAGAQLALITSLRLNAQQDWLPSKQILIYPMLDPTGSSESYRQNGDDYIITARMLLSGFDMYTSELSRQEVANNPELSPLTCANFTGLPPTNIITAQFDPLRDEGEALYELLIASGVETTCQRYFGVVHGFHQLSAVSESAKQCLRYIAEQIKQG</sequence>
<gene>
    <name evidence="3" type="ORF">SAMN04488136_11769</name>
</gene>
<proteinExistence type="predicted"/>
<dbReference type="PANTHER" id="PTHR48081:SF8">
    <property type="entry name" value="ALPHA_BETA HYDROLASE FOLD-3 DOMAIN-CONTAINING PROTEIN-RELATED"/>
    <property type="match status" value="1"/>
</dbReference>
<keyword evidence="4" id="KW-1185">Reference proteome</keyword>
<dbReference type="STRING" id="861298.SAMN04488136_11769"/>
<protein>
    <submittedName>
        <fullName evidence="3">Acetyl esterase</fullName>
    </submittedName>
</protein>
<dbReference type="EMBL" id="FNDD01000017">
    <property type="protein sequence ID" value="SDH48876.1"/>
    <property type="molecule type" value="Genomic_DNA"/>
</dbReference>
<keyword evidence="1" id="KW-0378">Hydrolase</keyword>
<feature type="domain" description="Alpha/beta hydrolase fold-3" evidence="2">
    <location>
        <begin position="76"/>
        <end position="284"/>
    </location>
</feature>
<dbReference type="Pfam" id="PF07859">
    <property type="entry name" value="Abhydrolase_3"/>
    <property type="match status" value="1"/>
</dbReference>
<evidence type="ECO:0000259" key="2">
    <source>
        <dbReference type="Pfam" id="PF07859"/>
    </source>
</evidence>
<dbReference type="PANTHER" id="PTHR48081">
    <property type="entry name" value="AB HYDROLASE SUPERFAMILY PROTEIN C4A8.06C"/>
    <property type="match status" value="1"/>
</dbReference>
<dbReference type="SUPFAM" id="SSF53474">
    <property type="entry name" value="alpha/beta-Hydrolases"/>
    <property type="match status" value="1"/>
</dbReference>
<dbReference type="AlphaFoldDB" id="A0A1G8CTS0"/>